<reference evidence="2" key="1">
    <citation type="journal article" date="2019" name="Int. J. Syst. Evol. Microbiol.">
        <title>The Global Catalogue of Microorganisms (GCM) 10K type strain sequencing project: providing services to taxonomists for standard genome sequencing and annotation.</title>
        <authorList>
            <consortium name="The Broad Institute Genomics Platform"/>
            <consortium name="The Broad Institute Genome Sequencing Center for Infectious Disease"/>
            <person name="Wu L."/>
            <person name="Ma J."/>
        </authorList>
    </citation>
    <scope>NUCLEOTIDE SEQUENCE [LARGE SCALE GENOMIC DNA]</scope>
    <source>
        <strain evidence="2">JCM 4376</strain>
    </source>
</reference>
<dbReference type="Gene3D" id="3.40.710.10">
    <property type="entry name" value="DD-peptidase/beta-lactamase superfamily"/>
    <property type="match status" value="1"/>
</dbReference>
<accession>A0ABQ2WAW6</accession>
<name>A0ABQ2WAW6_9ACTN</name>
<keyword evidence="2" id="KW-1185">Reference proteome</keyword>
<organism evidence="1 2">
    <name type="scientific">Streptomyces gelaticus</name>
    <dbReference type="NCBI Taxonomy" id="285446"/>
    <lineage>
        <taxon>Bacteria</taxon>
        <taxon>Bacillati</taxon>
        <taxon>Actinomycetota</taxon>
        <taxon>Actinomycetes</taxon>
        <taxon>Kitasatosporales</taxon>
        <taxon>Streptomycetaceae</taxon>
        <taxon>Streptomyces</taxon>
    </lineage>
</organism>
<dbReference type="EMBL" id="BMTF01000030">
    <property type="protein sequence ID" value="GGV95012.1"/>
    <property type="molecule type" value="Genomic_DNA"/>
</dbReference>
<evidence type="ECO:0000313" key="1">
    <source>
        <dbReference type="EMBL" id="GGV95012.1"/>
    </source>
</evidence>
<gene>
    <name evidence="1" type="ORF">GCM10015535_61540</name>
</gene>
<protein>
    <recommendedName>
        <fullName evidence="3">Glutaminase</fullName>
    </recommendedName>
</protein>
<evidence type="ECO:0008006" key="3">
    <source>
        <dbReference type="Google" id="ProtNLM"/>
    </source>
</evidence>
<proteinExistence type="predicted"/>
<sequence>MSAAAGAVTEALHELHTRFTGLRDGRPADYIPQLTRIDPDAFGPVSRCVGVRRSAPCRSGSACI</sequence>
<dbReference type="Proteomes" id="UP000660675">
    <property type="component" value="Unassembled WGS sequence"/>
</dbReference>
<dbReference type="InterPro" id="IPR012338">
    <property type="entry name" value="Beta-lactam/transpept-like"/>
</dbReference>
<comment type="caution">
    <text evidence="1">The sequence shown here is derived from an EMBL/GenBank/DDBJ whole genome shotgun (WGS) entry which is preliminary data.</text>
</comment>
<evidence type="ECO:0000313" key="2">
    <source>
        <dbReference type="Proteomes" id="UP000660675"/>
    </source>
</evidence>